<dbReference type="VEuPathDB" id="CryptoDB:Vbra_12104"/>
<sequence length="417" mass="45332">MAAEEGGIVYTKEQDRHFKAQGATQEMRVGYVLRAVVEPVMESTGEDLAGEGQVHREGLKEFLAKTCTIFRKDELSREWMEYVSREVPAVSSRRPPTWKAQIPCLTSTLQEYTKVEVKIDRLRGGVAEQVHLFEKQGVRVALARLMIMAHDVVCETAETMYNALVMRAETLRALTDNNYGLPPHAEVLRDNRKVSDLKKLWKSLTKQEAEVRAKLQVAHHPHMMPMPLPDGTHPPLDNHNNDGNGNGEHNEPNDPNERLLTLAAIPAGPPNGYPYPHMVVPITMHPITHERASSSYAVPASAKSSEEFIQDGNANGILPSPAAAAAAAATAAGGGGGGGEKRMSEEAVANLLCSMKEGASLDTRRGRKRGSSKAGGAEGDKEGGGRKRRTTTKKRDEKMTQEAQGILAGFLGHPGGM</sequence>
<protein>
    <submittedName>
        <fullName evidence="2">Uncharacterized protein</fullName>
    </submittedName>
</protein>
<name>A0A0G4EK55_VITBC</name>
<evidence type="ECO:0000256" key="1">
    <source>
        <dbReference type="SAM" id="MobiDB-lite"/>
    </source>
</evidence>
<evidence type="ECO:0000313" key="3">
    <source>
        <dbReference type="Proteomes" id="UP000041254"/>
    </source>
</evidence>
<gene>
    <name evidence="2" type="ORF">Vbra_12104</name>
</gene>
<dbReference type="InParanoid" id="A0A0G4EK55"/>
<proteinExistence type="predicted"/>
<feature type="region of interest" description="Disordered" evidence="1">
    <location>
        <begin position="359"/>
        <end position="417"/>
    </location>
</feature>
<feature type="region of interest" description="Disordered" evidence="1">
    <location>
        <begin position="222"/>
        <end position="256"/>
    </location>
</feature>
<accession>A0A0G4EK55</accession>
<dbReference type="AlphaFoldDB" id="A0A0G4EK55"/>
<feature type="compositionally biased region" description="Low complexity" evidence="1">
    <location>
        <begin position="233"/>
        <end position="243"/>
    </location>
</feature>
<dbReference type="EMBL" id="CDMY01000248">
    <property type="protein sequence ID" value="CEL96901.1"/>
    <property type="molecule type" value="Genomic_DNA"/>
</dbReference>
<dbReference type="Proteomes" id="UP000041254">
    <property type="component" value="Unassembled WGS sequence"/>
</dbReference>
<reference evidence="2 3" key="1">
    <citation type="submission" date="2014-11" db="EMBL/GenBank/DDBJ databases">
        <authorList>
            <person name="Zhu J."/>
            <person name="Qi W."/>
            <person name="Song R."/>
        </authorList>
    </citation>
    <scope>NUCLEOTIDE SEQUENCE [LARGE SCALE GENOMIC DNA]</scope>
</reference>
<keyword evidence="3" id="KW-1185">Reference proteome</keyword>
<organism evidence="2 3">
    <name type="scientific">Vitrella brassicaformis (strain CCMP3155)</name>
    <dbReference type="NCBI Taxonomy" id="1169540"/>
    <lineage>
        <taxon>Eukaryota</taxon>
        <taxon>Sar</taxon>
        <taxon>Alveolata</taxon>
        <taxon>Colpodellida</taxon>
        <taxon>Vitrellaceae</taxon>
        <taxon>Vitrella</taxon>
    </lineage>
</organism>
<evidence type="ECO:0000313" key="2">
    <source>
        <dbReference type="EMBL" id="CEL96901.1"/>
    </source>
</evidence>